<protein>
    <submittedName>
        <fullName evidence="1">Uncharacterized protein</fullName>
    </submittedName>
</protein>
<accession>A0ACC2ZQI2</accession>
<evidence type="ECO:0000313" key="2">
    <source>
        <dbReference type="Proteomes" id="UP001172386"/>
    </source>
</evidence>
<dbReference type="Proteomes" id="UP001172386">
    <property type="component" value="Unassembled WGS sequence"/>
</dbReference>
<organism evidence="1 2">
    <name type="scientific">Neophaeococcomyces mojaviensis</name>
    <dbReference type="NCBI Taxonomy" id="3383035"/>
    <lineage>
        <taxon>Eukaryota</taxon>
        <taxon>Fungi</taxon>
        <taxon>Dikarya</taxon>
        <taxon>Ascomycota</taxon>
        <taxon>Pezizomycotina</taxon>
        <taxon>Eurotiomycetes</taxon>
        <taxon>Chaetothyriomycetidae</taxon>
        <taxon>Chaetothyriales</taxon>
        <taxon>Chaetothyriales incertae sedis</taxon>
        <taxon>Neophaeococcomyces</taxon>
    </lineage>
</organism>
<reference evidence="1" key="1">
    <citation type="submission" date="2022-10" db="EMBL/GenBank/DDBJ databases">
        <title>Culturing micro-colonial fungi from biological soil crusts in the Mojave desert and describing Neophaeococcomyces mojavensis, and introducing the new genera and species Taxawa tesnikishii.</title>
        <authorList>
            <person name="Kurbessoian T."/>
            <person name="Stajich J.E."/>
        </authorList>
    </citation>
    <scope>NUCLEOTIDE SEQUENCE</scope>
    <source>
        <strain evidence="1">JES_112</strain>
    </source>
</reference>
<gene>
    <name evidence="1" type="ORF">H2198_010864</name>
</gene>
<proteinExistence type="predicted"/>
<evidence type="ECO:0000313" key="1">
    <source>
        <dbReference type="EMBL" id="KAJ9649814.1"/>
    </source>
</evidence>
<sequence>MWMQGGHPAVAVSLDGRAEPLRFVVDSAAGATLVDDRVVRRYGLEDADAEVSQAQGASAASARLQRMRSTSWQLGSWQLQAQAMKADLSSLPKDDDPAIDGLIGNDLTGRWDTRWDFGRNQLALWTPGGLNLEGPGCQPNALPGRTGGLRQFGFITLALGAPAVDAIAVVDTGAAQTVLNAEAARALGLRTDGSDARVRVREKGTEGLGGGKQATWLYTLPGMTGSGWQHPSIEVRISELPVFKAIGLEGRPALILGADAMRGGQVDIGAGAARRQPGVASPCAPPGVPRMCRATLMLLTLLPLAVLAAPPPVPSPTRIDAEAQRLMQAAHARGMALAVIDDGKVVHVAAYGERNAAGEPLRTDTVMYDASLTKMAFGHLVAQLAQDARIDLDASIATALDKPLPDYPPEPKKYADYSVLASDARWRQLTPRRLLNHASGFANFGFLEPDGRLKFHFEPGSRYGYSGEGLILLQFVIERGRLGEDVGALMQQRVFDRFGMAHSSMSWRADFAGNLADGWTAEGNTEPHDERSRVRAAGSMDTTITDMAHFAAGYVRGDGLSPAMRRELVRPQLPITTASQFPTLQPELPVAQQHRDLAAGLGVVTFRGPQGAGFYKGGHDDAVGNTLVCIERHQRCVVILGNDVRAEAAFPALVAFVLGDTGVPWQWEYGAAKAFVE</sequence>
<dbReference type="EMBL" id="JAPDRQ010000436">
    <property type="protein sequence ID" value="KAJ9649814.1"/>
    <property type="molecule type" value="Genomic_DNA"/>
</dbReference>
<name>A0ACC2ZQI2_9EURO</name>
<comment type="caution">
    <text evidence="1">The sequence shown here is derived from an EMBL/GenBank/DDBJ whole genome shotgun (WGS) entry which is preliminary data.</text>
</comment>
<keyword evidence="2" id="KW-1185">Reference proteome</keyword>